<sequence length="314" mass="36883">MIIKGRDSPISLIGYEVLLKRLSKSHEKYYMIQDRFLSAKAGRGGEEEFDRIIEKQHLGVPHLFLHDLSLNKDFQVDSLLITQNYLFVFEIKNLGGKINFLSNPLRVEQEYEDGKERAYDLSQMDKSTYYLSRWLEMRGIKLPVYRAFVLPYPKKFENHTNMTVLFPNAVPPYIRSIRQGKTRISESQMKEIGEQLKLEHRGFKPFPMCKRWGIDPKDLLTGVECEKCGRLGMEKVIRGWFCRKCGFFNVNAHEKTMKEYFMLVGDTITNRECRWFLGIGDRHVATRILIGMKLAAIGEKRHTKYVFDYQNMVK</sequence>
<accession>A0ABV8X2S2</accession>
<dbReference type="RefSeq" id="WP_378152501.1">
    <property type="nucleotide sequence ID" value="NZ_JBHSEC010000003.1"/>
</dbReference>
<gene>
    <name evidence="2" type="ORF">ACFOZY_03970</name>
</gene>
<dbReference type="Proteomes" id="UP001595817">
    <property type="component" value="Unassembled WGS sequence"/>
</dbReference>
<dbReference type="InterPro" id="IPR011528">
    <property type="entry name" value="NERD"/>
</dbReference>
<dbReference type="Pfam" id="PF08378">
    <property type="entry name" value="NERD"/>
    <property type="match status" value="1"/>
</dbReference>
<evidence type="ECO:0000259" key="1">
    <source>
        <dbReference type="PROSITE" id="PS50965"/>
    </source>
</evidence>
<organism evidence="2 3">
    <name type="scientific">Chungangia koreensis</name>
    <dbReference type="NCBI Taxonomy" id="752657"/>
    <lineage>
        <taxon>Bacteria</taxon>
        <taxon>Bacillati</taxon>
        <taxon>Bacillota</taxon>
        <taxon>Bacilli</taxon>
        <taxon>Lactobacillales</taxon>
        <taxon>Chungangia</taxon>
    </lineage>
</organism>
<dbReference type="PROSITE" id="PS50965">
    <property type="entry name" value="NERD"/>
    <property type="match status" value="1"/>
</dbReference>
<keyword evidence="3" id="KW-1185">Reference proteome</keyword>
<name>A0ABV8X2S2_9LACT</name>
<proteinExistence type="predicted"/>
<comment type="caution">
    <text evidence="2">The sequence shown here is derived from an EMBL/GenBank/DDBJ whole genome shotgun (WGS) entry which is preliminary data.</text>
</comment>
<evidence type="ECO:0000313" key="3">
    <source>
        <dbReference type="Proteomes" id="UP001595817"/>
    </source>
</evidence>
<feature type="domain" description="NERD" evidence="1">
    <location>
        <begin position="41"/>
        <end position="138"/>
    </location>
</feature>
<evidence type="ECO:0000313" key="2">
    <source>
        <dbReference type="EMBL" id="MFC4409593.1"/>
    </source>
</evidence>
<protein>
    <submittedName>
        <fullName evidence="2">Nuclease-related domain-containing protein</fullName>
    </submittedName>
</protein>
<dbReference type="EMBL" id="JBHSEC010000003">
    <property type="protein sequence ID" value="MFC4409593.1"/>
    <property type="molecule type" value="Genomic_DNA"/>
</dbReference>
<reference evidence="3" key="1">
    <citation type="journal article" date="2019" name="Int. J. Syst. Evol. Microbiol.">
        <title>The Global Catalogue of Microorganisms (GCM) 10K type strain sequencing project: providing services to taxonomists for standard genome sequencing and annotation.</title>
        <authorList>
            <consortium name="The Broad Institute Genomics Platform"/>
            <consortium name="The Broad Institute Genome Sequencing Center for Infectious Disease"/>
            <person name="Wu L."/>
            <person name="Ma J."/>
        </authorList>
    </citation>
    <scope>NUCLEOTIDE SEQUENCE [LARGE SCALE GENOMIC DNA]</scope>
    <source>
        <strain evidence="3">CCUG 59778</strain>
    </source>
</reference>